<feature type="compositionally biased region" description="Polar residues" evidence="1">
    <location>
        <begin position="90"/>
        <end position="110"/>
    </location>
</feature>
<keyword evidence="4" id="KW-1185">Reference proteome</keyword>
<gene>
    <name evidence="2" type="ORF">EDS130_LOCUS39230</name>
    <name evidence="3" type="ORF">XAT740_LOCUS38725</name>
</gene>
<dbReference type="EMBL" id="CAJNOR010004213">
    <property type="protein sequence ID" value="CAF1484538.1"/>
    <property type="molecule type" value="Genomic_DNA"/>
</dbReference>
<reference evidence="3" key="1">
    <citation type="submission" date="2021-02" db="EMBL/GenBank/DDBJ databases">
        <authorList>
            <person name="Nowell W R."/>
        </authorList>
    </citation>
    <scope>NUCLEOTIDE SEQUENCE</scope>
</reference>
<organism evidence="3 4">
    <name type="scientific">Adineta ricciae</name>
    <name type="common">Rotifer</name>
    <dbReference type="NCBI Taxonomy" id="249248"/>
    <lineage>
        <taxon>Eukaryota</taxon>
        <taxon>Metazoa</taxon>
        <taxon>Spiralia</taxon>
        <taxon>Gnathifera</taxon>
        <taxon>Rotifera</taxon>
        <taxon>Eurotatoria</taxon>
        <taxon>Bdelloidea</taxon>
        <taxon>Adinetida</taxon>
        <taxon>Adinetidae</taxon>
        <taxon>Adineta</taxon>
    </lineage>
</organism>
<accession>A0A815RYS5</accession>
<evidence type="ECO:0000313" key="3">
    <source>
        <dbReference type="EMBL" id="CAF1484538.1"/>
    </source>
</evidence>
<sequence length="110" mass="13349">MAQQLLADAVQRRVLQILTEDQQPYTRGHLIIRLQENRPPNEVWPREIQNIGENDLDQYLEPLQNQIVRYRNDEERQPGNPYWYALRQPNEPNDTFNQPYRRNANNQFYI</sequence>
<name>A0A815RYS5_ADIRI</name>
<dbReference type="Proteomes" id="UP000663828">
    <property type="component" value="Unassembled WGS sequence"/>
</dbReference>
<evidence type="ECO:0000256" key="1">
    <source>
        <dbReference type="SAM" id="MobiDB-lite"/>
    </source>
</evidence>
<dbReference type="Proteomes" id="UP000663852">
    <property type="component" value="Unassembled WGS sequence"/>
</dbReference>
<dbReference type="AlphaFoldDB" id="A0A815RYS5"/>
<feature type="region of interest" description="Disordered" evidence="1">
    <location>
        <begin position="85"/>
        <end position="110"/>
    </location>
</feature>
<dbReference type="EMBL" id="CAJNOJ010000432">
    <property type="protein sequence ID" value="CAF1446318.1"/>
    <property type="molecule type" value="Genomic_DNA"/>
</dbReference>
<protein>
    <submittedName>
        <fullName evidence="3">Uncharacterized protein</fullName>
    </submittedName>
</protein>
<proteinExistence type="predicted"/>
<comment type="caution">
    <text evidence="3">The sequence shown here is derived from an EMBL/GenBank/DDBJ whole genome shotgun (WGS) entry which is preliminary data.</text>
</comment>
<evidence type="ECO:0000313" key="4">
    <source>
        <dbReference type="Proteomes" id="UP000663828"/>
    </source>
</evidence>
<evidence type="ECO:0000313" key="2">
    <source>
        <dbReference type="EMBL" id="CAF1446318.1"/>
    </source>
</evidence>